<keyword evidence="1" id="KW-0472">Membrane</keyword>
<dbReference type="RefSeq" id="WP_387418136.1">
    <property type="nucleotide sequence ID" value="NZ_JBIASD010000060.1"/>
</dbReference>
<dbReference type="Proteomes" id="UP001602013">
    <property type="component" value="Unassembled WGS sequence"/>
</dbReference>
<reference evidence="2 3" key="1">
    <citation type="submission" date="2024-10" db="EMBL/GenBank/DDBJ databases">
        <title>The Natural Products Discovery Center: Release of the First 8490 Sequenced Strains for Exploring Actinobacteria Biosynthetic Diversity.</title>
        <authorList>
            <person name="Kalkreuter E."/>
            <person name="Kautsar S.A."/>
            <person name="Yang D."/>
            <person name="Bader C.D."/>
            <person name="Teijaro C.N."/>
            <person name="Fluegel L."/>
            <person name="Davis C.M."/>
            <person name="Simpson J.R."/>
            <person name="Lauterbach L."/>
            <person name="Steele A.D."/>
            <person name="Gui C."/>
            <person name="Meng S."/>
            <person name="Li G."/>
            <person name="Viehrig K."/>
            <person name="Ye F."/>
            <person name="Su P."/>
            <person name="Kiefer A.F."/>
            <person name="Nichols A."/>
            <person name="Cepeda A.J."/>
            <person name="Yan W."/>
            <person name="Fan B."/>
            <person name="Jiang Y."/>
            <person name="Adhikari A."/>
            <person name="Zheng C.-J."/>
            <person name="Schuster L."/>
            <person name="Cowan T.M."/>
            <person name="Smanski M.J."/>
            <person name="Chevrette M.G."/>
            <person name="De Carvalho L.P.S."/>
            <person name="Shen B."/>
        </authorList>
    </citation>
    <scope>NUCLEOTIDE SEQUENCE [LARGE SCALE GENOMIC DNA]</scope>
    <source>
        <strain evidence="2 3">NPDC002173</strain>
    </source>
</reference>
<name>A0ABW6T3X7_9ACTN</name>
<organism evidence="2 3">
    <name type="scientific">Microtetraspora malaysiensis</name>
    <dbReference type="NCBI Taxonomy" id="161358"/>
    <lineage>
        <taxon>Bacteria</taxon>
        <taxon>Bacillati</taxon>
        <taxon>Actinomycetota</taxon>
        <taxon>Actinomycetes</taxon>
        <taxon>Streptosporangiales</taxon>
        <taxon>Streptosporangiaceae</taxon>
        <taxon>Microtetraspora</taxon>
    </lineage>
</organism>
<keyword evidence="3" id="KW-1185">Reference proteome</keyword>
<protein>
    <recommendedName>
        <fullName evidence="4">Peptidase M48 domain-containing protein</fullName>
    </recommendedName>
</protein>
<feature type="transmembrane region" description="Helical" evidence="1">
    <location>
        <begin position="42"/>
        <end position="66"/>
    </location>
</feature>
<evidence type="ECO:0000313" key="2">
    <source>
        <dbReference type="EMBL" id="MFF3671989.1"/>
    </source>
</evidence>
<gene>
    <name evidence="2" type="ORF">ACFYXI_41055</name>
</gene>
<evidence type="ECO:0008006" key="4">
    <source>
        <dbReference type="Google" id="ProtNLM"/>
    </source>
</evidence>
<keyword evidence="1" id="KW-1133">Transmembrane helix</keyword>
<evidence type="ECO:0000313" key="3">
    <source>
        <dbReference type="Proteomes" id="UP001602013"/>
    </source>
</evidence>
<dbReference type="EMBL" id="JBIASD010000060">
    <property type="protein sequence ID" value="MFF3671989.1"/>
    <property type="molecule type" value="Genomic_DNA"/>
</dbReference>
<keyword evidence="1" id="KW-0812">Transmembrane</keyword>
<evidence type="ECO:0000256" key="1">
    <source>
        <dbReference type="SAM" id="Phobius"/>
    </source>
</evidence>
<accession>A0ABW6T3X7</accession>
<comment type="caution">
    <text evidence="2">The sequence shown here is derived from an EMBL/GenBank/DDBJ whole genome shotgun (WGS) entry which is preliminary data.</text>
</comment>
<sequence length="392" mass="42178">MASPTATSEANAGFVRRDDHRTFIRLRGRRPGRPDPGITRALTYLMSAAVHAITAAIMAAAIVVVVIWHDKVLGWLFGAGLAAVALWSRPRAVRPPDGAEEVSRAEAPTLFEVADRVAHAAGVAPPATVYLHDRLFACAHLRVGVRRRPALVIGLPLLLTLTPRERAGMLAVAFSEDVGGDPARGLLVRSALLTAGEWRHALLSARVERHRPTGDAVIDNVWFPGERIGSQLIGKITGAVLGWPLFLAEFALTRLLAGQSQVARYYADQVAARAVSTPAVLRYLDALTMADGRLTPILSAARRGASIDEIRRAVPLSGDVDREAVIARREASSARRTWRDLAPPLALRAALLEEGDAQEGSTGIDEAESDRIDAELSHHLARTVRTLSQSSP</sequence>
<proteinExistence type="predicted"/>